<dbReference type="Gene3D" id="3.90.1200.10">
    <property type="match status" value="1"/>
</dbReference>
<evidence type="ECO:0000313" key="3">
    <source>
        <dbReference type="Proteomes" id="UP000549971"/>
    </source>
</evidence>
<dbReference type="Pfam" id="PF01636">
    <property type="entry name" value="APH"/>
    <property type="match status" value="1"/>
</dbReference>
<dbReference type="Proteomes" id="UP000549971">
    <property type="component" value="Unassembled WGS sequence"/>
</dbReference>
<sequence length="296" mass="31735">MAGALATAFGLGEAAAFTRVARGAMGAVWRLETLHGVFAAKEAFWRPPQEAAVRREVAFRAACGLPSPEPLTTPSGCYVADGWRLYEWIDGVVPSRDDLDTLAWLAEQMATIHLVGWTDGPMETDVWYHRVDVDWPALAERAPELTASVPRLVELTDLVNSTSLGELVLCHRDLTPSNVLIGADGPYLVDWDNVGPLPPARELGFLLINHLTDEHAVRRLASAYRAAGGPGEITGPESFATGLAIMLNYLHGQTTAALDSDLADEHRAFAAGNIAGQIESLPAPGVLERAAQAARV</sequence>
<evidence type="ECO:0000259" key="1">
    <source>
        <dbReference type="Pfam" id="PF01636"/>
    </source>
</evidence>
<dbReference type="RefSeq" id="WP_184794957.1">
    <property type="nucleotide sequence ID" value="NZ_JACHMY010000001.1"/>
</dbReference>
<dbReference type="AlphaFoldDB" id="A0A7W9J548"/>
<dbReference type="SUPFAM" id="SSF56112">
    <property type="entry name" value="Protein kinase-like (PK-like)"/>
    <property type="match status" value="1"/>
</dbReference>
<dbReference type="EMBL" id="JACHMY010000001">
    <property type="protein sequence ID" value="MBB5835285.1"/>
    <property type="molecule type" value="Genomic_DNA"/>
</dbReference>
<protein>
    <recommendedName>
        <fullName evidence="1">Aminoglycoside phosphotransferase domain-containing protein</fullName>
    </recommendedName>
</protein>
<reference evidence="2 3" key="1">
    <citation type="submission" date="2020-08" db="EMBL/GenBank/DDBJ databases">
        <title>Sequencing the genomes of 1000 actinobacteria strains.</title>
        <authorList>
            <person name="Klenk H.-P."/>
        </authorList>
    </citation>
    <scope>NUCLEOTIDE SEQUENCE [LARGE SCALE GENOMIC DNA]</scope>
    <source>
        <strain evidence="2 3">DSM 28967</strain>
    </source>
</reference>
<evidence type="ECO:0000313" key="2">
    <source>
        <dbReference type="EMBL" id="MBB5835285.1"/>
    </source>
</evidence>
<dbReference type="InterPro" id="IPR011009">
    <property type="entry name" value="Kinase-like_dom_sf"/>
</dbReference>
<comment type="caution">
    <text evidence="2">The sequence shown here is derived from an EMBL/GenBank/DDBJ whole genome shotgun (WGS) entry which is preliminary data.</text>
</comment>
<organism evidence="2 3">
    <name type="scientific">Kribbella italica</name>
    <dbReference type="NCBI Taxonomy" id="1540520"/>
    <lineage>
        <taxon>Bacteria</taxon>
        <taxon>Bacillati</taxon>
        <taxon>Actinomycetota</taxon>
        <taxon>Actinomycetes</taxon>
        <taxon>Propionibacteriales</taxon>
        <taxon>Kribbellaceae</taxon>
        <taxon>Kribbella</taxon>
    </lineage>
</organism>
<dbReference type="InterPro" id="IPR002575">
    <property type="entry name" value="Aminoglycoside_PTrfase"/>
</dbReference>
<proteinExistence type="predicted"/>
<keyword evidence="3" id="KW-1185">Reference proteome</keyword>
<name>A0A7W9J548_9ACTN</name>
<gene>
    <name evidence="2" type="ORF">HDA39_002019</name>
</gene>
<feature type="domain" description="Aminoglycoside phosphotransferase" evidence="1">
    <location>
        <begin position="18"/>
        <end position="229"/>
    </location>
</feature>
<accession>A0A7W9J548</accession>